<dbReference type="GO" id="GO:0030414">
    <property type="term" value="F:peptidase inhibitor activity"/>
    <property type="evidence" value="ECO:0007669"/>
    <property type="project" value="InterPro"/>
</dbReference>
<dbReference type="AlphaFoldDB" id="A0A0F9TIG4"/>
<keyword evidence="2" id="KW-0964">Secreted</keyword>
<dbReference type="SUPFAM" id="SSF57283">
    <property type="entry name" value="PMP inhibitors"/>
    <property type="match status" value="1"/>
</dbReference>
<name>A0A0F9TIG4_9ZZZZ</name>
<comment type="subcellular location">
    <subcellularLocation>
        <location evidence="1">Secreted</location>
    </subcellularLocation>
</comment>
<protein>
    <submittedName>
        <fullName evidence="3">Uncharacterized protein</fullName>
    </submittedName>
</protein>
<dbReference type="InterPro" id="IPR036201">
    <property type="entry name" value="Pacifastin_dom_sf"/>
</dbReference>
<sequence length="144" mass="16183">MMNRLRKWWEEQWLLGVVVAAVILVVGLCARADAQPEMKVGQRWKCDCNTCTYEGGGYFTSTLMNCVPLEGAGGFRVDPDLFIEDKPAPRPEFKLPTDDTDCPDARYEGAAAYNNCILNNLFDAIADELRYLREEIKGLRGKGD</sequence>
<dbReference type="GO" id="GO:0005576">
    <property type="term" value="C:extracellular region"/>
    <property type="evidence" value="ECO:0007669"/>
    <property type="project" value="UniProtKB-SubCell"/>
</dbReference>
<organism evidence="3">
    <name type="scientific">marine sediment metagenome</name>
    <dbReference type="NCBI Taxonomy" id="412755"/>
    <lineage>
        <taxon>unclassified sequences</taxon>
        <taxon>metagenomes</taxon>
        <taxon>ecological metagenomes</taxon>
    </lineage>
</organism>
<evidence type="ECO:0000256" key="2">
    <source>
        <dbReference type="ARBA" id="ARBA00022525"/>
    </source>
</evidence>
<proteinExistence type="predicted"/>
<dbReference type="EMBL" id="LAZR01001658">
    <property type="protein sequence ID" value="KKN41253.1"/>
    <property type="molecule type" value="Genomic_DNA"/>
</dbReference>
<reference evidence="3" key="1">
    <citation type="journal article" date="2015" name="Nature">
        <title>Complex archaea that bridge the gap between prokaryotes and eukaryotes.</title>
        <authorList>
            <person name="Spang A."/>
            <person name="Saw J.H."/>
            <person name="Jorgensen S.L."/>
            <person name="Zaremba-Niedzwiedzka K."/>
            <person name="Martijn J."/>
            <person name="Lind A.E."/>
            <person name="van Eijk R."/>
            <person name="Schleper C."/>
            <person name="Guy L."/>
            <person name="Ettema T.J."/>
        </authorList>
    </citation>
    <scope>NUCLEOTIDE SEQUENCE</scope>
</reference>
<evidence type="ECO:0000313" key="3">
    <source>
        <dbReference type="EMBL" id="KKN41253.1"/>
    </source>
</evidence>
<comment type="caution">
    <text evidence="3">The sequence shown here is derived from an EMBL/GenBank/DDBJ whole genome shotgun (WGS) entry which is preliminary data.</text>
</comment>
<accession>A0A0F9TIG4</accession>
<evidence type="ECO:0000256" key="1">
    <source>
        <dbReference type="ARBA" id="ARBA00004613"/>
    </source>
</evidence>
<gene>
    <name evidence="3" type="ORF">LCGC14_0725020</name>
</gene>